<sequence length="165" mass="18870">MDFLLQPDPGLVFWTTISFGILVFLLRKYAWGPILHALKVREETIEASLKAAERAKAEVEDLVKVRQEMMNSTRNERDEIIKETRALKEKIINDARSSAQNEANKLIESARTQIEAEKNAAIKELKTQVAEISIDIAGLILESELKSEKKQKEIIDKYLDKVNFN</sequence>
<evidence type="ECO:0000256" key="4">
    <source>
        <dbReference type="ARBA" id="ARBA00022547"/>
    </source>
</evidence>
<dbReference type="PANTHER" id="PTHR33445:SF1">
    <property type="entry name" value="ATP SYNTHASE SUBUNIT B"/>
    <property type="match status" value="1"/>
</dbReference>
<evidence type="ECO:0000256" key="6">
    <source>
        <dbReference type="ARBA" id="ARBA00022781"/>
    </source>
</evidence>
<keyword evidence="7 15" id="KW-1133">Transmembrane helix</keyword>
<keyword evidence="17" id="KW-0175">Coiled coil</keyword>
<comment type="similarity">
    <text evidence="1 15 16">Belongs to the ATPase B chain family.</text>
</comment>
<dbReference type="InterPro" id="IPR002146">
    <property type="entry name" value="ATP_synth_b/b'su_bac/chlpt"/>
</dbReference>
<dbReference type="GO" id="GO:0012505">
    <property type="term" value="C:endomembrane system"/>
    <property type="evidence" value="ECO:0007669"/>
    <property type="project" value="UniProtKB-SubCell"/>
</dbReference>
<dbReference type="InterPro" id="IPR028987">
    <property type="entry name" value="ATP_synth_B-like_membr_sf"/>
</dbReference>
<evidence type="ECO:0000313" key="19">
    <source>
        <dbReference type="Proteomes" id="UP001209229"/>
    </source>
</evidence>
<gene>
    <name evidence="15 18" type="primary">atpF</name>
    <name evidence="18" type="ORF">OM075_01460</name>
</gene>
<keyword evidence="6 15" id="KW-0375">Hydrogen ion transport</keyword>
<evidence type="ECO:0000256" key="17">
    <source>
        <dbReference type="SAM" id="Coils"/>
    </source>
</evidence>
<keyword evidence="8 15" id="KW-0406">Ion transport</keyword>
<comment type="function">
    <text evidence="12">Component of the F(0) channel, it forms part of the peripheral stalk, linking F(1) to F(0). The b'-subunit is a diverged and duplicated form of b found in plants and photosynthetic bacteria.</text>
</comment>
<evidence type="ECO:0000256" key="12">
    <source>
        <dbReference type="ARBA" id="ARBA00025614"/>
    </source>
</evidence>
<evidence type="ECO:0000313" key="18">
    <source>
        <dbReference type="EMBL" id="MCW3785110.1"/>
    </source>
</evidence>
<proteinExistence type="inferred from homology"/>
<keyword evidence="10 15" id="KW-0066">ATP synthesis</keyword>
<evidence type="ECO:0000256" key="5">
    <source>
        <dbReference type="ARBA" id="ARBA00022692"/>
    </source>
</evidence>
<evidence type="ECO:0000256" key="14">
    <source>
        <dbReference type="ARBA" id="ARBA00037847"/>
    </source>
</evidence>
<dbReference type="InterPro" id="IPR005864">
    <property type="entry name" value="ATP_synth_F0_bsu_bac"/>
</dbReference>
<dbReference type="GO" id="GO:0045259">
    <property type="term" value="C:proton-transporting ATP synthase complex"/>
    <property type="evidence" value="ECO:0007669"/>
    <property type="project" value="UniProtKB-KW"/>
</dbReference>
<evidence type="ECO:0000256" key="11">
    <source>
        <dbReference type="ARBA" id="ARBA00025198"/>
    </source>
</evidence>
<dbReference type="EMBL" id="JAPDPJ010000001">
    <property type="protein sequence ID" value="MCW3785110.1"/>
    <property type="molecule type" value="Genomic_DNA"/>
</dbReference>
<dbReference type="NCBIfam" id="TIGR01144">
    <property type="entry name" value="ATP_synt_b"/>
    <property type="match status" value="1"/>
</dbReference>
<accession>A0AAE3M1P2</accession>
<dbReference type="SUPFAM" id="SSF81573">
    <property type="entry name" value="F1F0 ATP synthase subunit B, membrane domain"/>
    <property type="match status" value="1"/>
</dbReference>
<comment type="caution">
    <text evidence="18">The sequence shown here is derived from an EMBL/GenBank/DDBJ whole genome shotgun (WGS) entry which is preliminary data.</text>
</comment>
<name>A0AAE3M1P2_9BACT</name>
<keyword evidence="3 15" id="KW-1003">Cell membrane</keyword>
<evidence type="ECO:0000256" key="13">
    <source>
        <dbReference type="ARBA" id="ARBA00026054"/>
    </source>
</evidence>
<keyword evidence="2 15" id="KW-0813">Transport</keyword>
<evidence type="ECO:0000256" key="15">
    <source>
        <dbReference type="HAMAP-Rule" id="MF_01398"/>
    </source>
</evidence>
<evidence type="ECO:0000256" key="3">
    <source>
        <dbReference type="ARBA" id="ARBA00022475"/>
    </source>
</evidence>
<feature type="transmembrane region" description="Helical" evidence="15">
    <location>
        <begin position="12"/>
        <end position="31"/>
    </location>
</feature>
<comment type="subcellular location">
    <subcellularLocation>
        <location evidence="15">Cell membrane</location>
        <topology evidence="15">Single-pass membrane protein</topology>
    </subcellularLocation>
    <subcellularLocation>
        <location evidence="14">Endomembrane system</location>
        <topology evidence="14">Single-pass membrane protein</topology>
    </subcellularLocation>
</comment>
<dbReference type="CDD" id="cd06503">
    <property type="entry name" value="ATP-synt_Fo_b"/>
    <property type="match status" value="1"/>
</dbReference>
<comment type="function">
    <text evidence="11 15">F(1)F(0) ATP synthase produces ATP from ADP in the presence of a proton or sodium gradient. F-type ATPases consist of two structural domains, F(1) containing the extramembraneous catalytic core and F(0) containing the membrane proton channel, linked together by a central stalk and a peripheral stalk. During catalysis, ATP synthesis in the catalytic domain of F(1) is coupled via a rotary mechanism of the central stalk subunits to proton translocation.</text>
</comment>
<evidence type="ECO:0000256" key="2">
    <source>
        <dbReference type="ARBA" id="ARBA00022448"/>
    </source>
</evidence>
<dbReference type="HAMAP" id="MF_01398">
    <property type="entry name" value="ATP_synth_b_bprime"/>
    <property type="match status" value="1"/>
</dbReference>
<evidence type="ECO:0000256" key="10">
    <source>
        <dbReference type="ARBA" id="ARBA00023310"/>
    </source>
</evidence>
<keyword evidence="5 15" id="KW-0812">Transmembrane</keyword>
<evidence type="ECO:0000256" key="7">
    <source>
        <dbReference type="ARBA" id="ARBA00022989"/>
    </source>
</evidence>
<comment type="subunit">
    <text evidence="15">F-type ATPases have 2 components, F(1) - the catalytic core - and F(0) - the membrane proton channel. F(1) has five subunits: alpha(3), beta(3), gamma(1), delta(1), epsilon(1). F(0) has three main subunits: a(1), b(2) and c(10-14). The alpha and beta chains form an alternating ring which encloses part of the gamma chain. F(1) is attached to F(0) by a central stalk formed by the gamma and epsilon chains, while a peripheral stalk is formed by the delta and b chains.</text>
</comment>
<dbReference type="Gene3D" id="1.20.5.620">
    <property type="entry name" value="F1F0 ATP synthase subunit B, membrane domain"/>
    <property type="match status" value="1"/>
</dbReference>
<dbReference type="Pfam" id="PF00430">
    <property type="entry name" value="ATP-synt_B"/>
    <property type="match status" value="1"/>
</dbReference>
<dbReference type="GO" id="GO:0005886">
    <property type="term" value="C:plasma membrane"/>
    <property type="evidence" value="ECO:0007669"/>
    <property type="project" value="UniProtKB-SubCell"/>
</dbReference>
<reference evidence="18" key="1">
    <citation type="submission" date="2022-10" db="EMBL/GenBank/DDBJ databases">
        <authorList>
            <person name="Yu W.X."/>
        </authorList>
    </citation>
    <scope>NUCLEOTIDE SEQUENCE</scope>
    <source>
        <strain evidence="18">AAT</strain>
    </source>
</reference>
<dbReference type="InterPro" id="IPR050059">
    <property type="entry name" value="ATP_synthase_B_chain"/>
</dbReference>
<evidence type="ECO:0000256" key="8">
    <source>
        <dbReference type="ARBA" id="ARBA00023065"/>
    </source>
</evidence>
<evidence type="ECO:0000256" key="1">
    <source>
        <dbReference type="ARBA" id="ARBA00005513"/>
    </source>
</evidence>
<keyword evidence="4 15" id="KW-0138">CF(0)</keyword>
<comment type="subunit">
    <text evidence="13">F-type ATPases have 2 components, F(1) - the catalytic core - and F(0) - the membrane proton channel. F(1) has five subunits: alpha(3), beta(3), gamma(1), delta(1), epsilon(1). F(0) has four main subunits: a(1), b(2) and c(10-14). The alpha and beta chains form an alternating ring which encloses part of the gamma chain. F(1) is attached to F(0) by a central stalk formed by the gamma and epsilon chains, while a peripheral stalk is formed by the delta and b chains.</text>
</comment>
<evidence type="ECO:0000256" key="16">
    <source>
        <dbReference type="RuleBase" id="RU003848"/>
    </source>
</evidence>
<keyword evidence="19" id="KW-1185">Reference proteome</keyword>
<dbReference type="PANTHER" id="PTHR33445">
    <property type="entry name" value="ATP SYNTHASE SUBUNIT B', CHLOROPLASTIC"/>
    <property type="match status" value="1"/>
</dbReference>
<feature type="coiled-coil region" evidence="17">
    <location>
        <begin position="42"/>
        <end position="120"/>
    </location>
</feature>
<dbReference type="AlphaFoldDB" id="A0AAE3M1P2"/>
<dbReference type="Proteomes" id="UP001209229">
    <property type="component" value="Unassembled WGS sequence"/>
</dbReference>
<keyword evidence="9 15" id="KW-0472">Membrane</keyword>
<evidence type="ECO:0000256" key="9">
    <source>
        <dbReference type="ARBA" id="ARBA00023136"/>
    </source>
</evidence>
<organism evidence="18 19">
    <name type="scientific">Plebeiibacterium sediminum</name>
    <dbReference type="NCBI Taxonomy" id="2992112"/>
    <lineage>
        <taxon>Bacteria</taxon>
        <taxon>Pseudomonadati</taxon>
        <taxon>Bacteroidota</taxon>
        <taxon>Bacteroidia</taxon>
        <taxon>Marinilabiliales</taxon>
        <taxon>Marinilabiliaceae</taxon>
        <taxon>Plebeiibacterium</taxon>
    </lineage>
</organism>
<dbReference type="RefSeq" id="WP_301188681.1">
    <property type="nucleotide sequence ID" value="NZ_JAPDPJ010000001.1"/>
</dbReference>
<dbReference type="GO" id="GO:0046961">
    <property type="term" value="F:proton-transporting ATPase activity, rotational mechanism"/>
    <property type="evidence" value="ECO:0007669"/>
    <property type="project" value="TreeGrafter"/>
</dbReference>
<protein>
    <recommendedName>
        <fullName evidence="15">ATP synthase subunit b</fullName>
    </recommendedName>
    <alternativeName>
        <fullName evidence="15">ATP synthase F(0) sector subunit b</fullName>
    </alternativeName>
    <alternativeName>
        <fullName evidence="15">ATPase subunit I</fullName>
    </alternativeName>
    <alternativeName>
        <fullName evidence="15">F-type ATPase subunit b</fullName>
        <shortName evidence="15">F-ATPase subunit b</shortName>
    </alternativeName>
</protein>
<dbReference type="GO" id="GO:0046933">
    <property type="term" value="F:proton-transporting ATP synthase activity, rotational mechanism"/>
    <property type="evidence" value="ECO:0007669"/>
    <property type="project" value="UniProtKB-UniRule"/>
</dbReference>